<reference evidence="14" key="1">
    <citation type="journal article" date="2010" name="Science">
        <title>Plasticity of animal genome architecture unmasked by rapid evolution of a pelagic tunicate.</title>
        <authorList>
            <person name="Denoeud F."/>
            <person name="Henriet S."/>
            <person name="Mungpakdee S."/>
            <person name="Aury J.M."/>
            <person name="Da Silva C."/>
            <person name="Brinkmann H."/>
            <person name="Mikhaleva J."/>
            <person name="Olsen L.C."/>
            <person name="Jubin C."/>
            <person name="Canestro C."/>
            <person name="Bouquet J.M."/>
            <person name="Danks G."/>
            <person name="Poulain J."/>
            <person name="Campsteijn C."/>
            <person name="Adamski M."/>
            <person name="Cross I."/>
            <person name="Yadetie F."/>
            <person name="Muffato M."/>
            <person name="Louis A."/>
            <person name="Butcher S."/>
            <person name="Tsagkogeorga G."/>
            <person name="Konrad A."/>
            <person name="Singh S."/>
            <person name="Jensen M.F."/>
            <person name="Cong E.H."/>
            <person name="Eikeseth-Otteraa H."/>
            <person name="Noel B."/>
            <person name="Anthouard V."/>
            <person name="Porcel B.M."/>
            <person name="Kachouri-Lafond R."/>
            <person name="Nishino A."/>
            <person name="Ugolini M."/>
            <person name="Chourrout P."/>
            <person name="Nishida H."/>
            <person name="Aasland R."/>
            <person name="Huzurbazar S."/>
            <person name="Westhof E."/>
            <person name="Delsuc F."/>
            <person name="Lehrach H."/>
            <person name="Reinhardt R."/>
            <person name="Weissenbach J."/>
            <person name="Roy S.W."/>
            <person name="Artiguenave F."/>
            <person name="Postlethwait J.H."/>
            <person name="Manak J.R."/>
            <person name="Thompson E.M."/>
            <person name="Jaillon O."/>
            <person name="Du Pasquier L."/>
            <person name="Boudinot P."/>
            <person name="Liberles D.A."/>
            <person name="Volff J.N."/>
            <person name="Philippe H."/>
            <person name="Lenhard B."/>
            <person name="Roest Crollius H."/>
            <person name="Wincker P."/>
            <person name="Chourrout D."/>
        </authorList>
    </citation>
    <scope>NUCLEOTIDE SEQUENCE [LARGE SCALE GENOMIC DNA]</scope>
</reference>
<evidence type="ECO:0000256" key="10">
    <source>
        <dbReference type="ARBA" id="ARBA00049117"/>
    </source>
</evidence>
<keyword evidence="6 11" id="KW-0547">Nucleotide-binding</keyword>
<keyword evidence="9" id="KW-0206">Cytoskeleton</keyword>
<dbReference type="InterPro" id="IPR008280">
    <property type="entry name" value="Tub_FtsZ_C"/>
</dbReference>
<dbReference type="Proteomes" id="UP000011014">
    <property type="component" value="Unassembled WGS sequence"/>
</dbReference>
<proteinExistence type="inferred from homology"/>
<evidence type="ECO:0000256" key="1">
    <source>
        <dbReference type="ARBA" id="ARBA00001946"/>
    </source>
</evidence>
<comment type="similarity">
    <text evidence="3 11">Belongs to the tubulin family.</text>
</comment>
<comment type="catalytic activity">
    <reaction evidence="10">
        <text>GTP + H2O = GDP + phosphate + H(+)</text>
        <dbReference type="Rhea" id="RHEA:19669"/>
        <dbReference type="ChEBI" id="CHEBI:15377"/>
        <dbReference type="ChEBI" id="CHEBI:15378"/>
        <dbReference type="ChEBI" id="CHEBI:37565"/>
        <dbReference type="ChEBI" id="CHEBI:43474"/>
        <dbReference type="ChEBI" id="CHEBI:58189"/>
    </reaction>
    <physiologicalReaction direction="left-to-right" evidence="10">
        <dbReference type="Rhea" id="RHEA:19670"/>
    </physiologicalReaction>
</comment>
<evidence type="ECO:0000256" key="12">
    <source>
        <dbReference type="SAM" id="MobiDB-lite"/>
    </source>
</evidence>
<evidence type="ECO:0000256" key="11">
    <source>
        <dbReference type="RuleBase" id="RU000352"/>
    </source>
</evidence>
<dbReference type="PROSITE" id="PS00227">
    <property type="entry name" value="TUBULIN"/>
    <property type="match status" value="1"/>
</dbReference>
<comment type="function">
    <text evidence="11">Tubulin is the major constituent of microtubules, a cylinder consisting of laterally associated linear protofilaments composed of alpha- and beta-tubulin heterodimers. Microtubules grow by the addition of GTP-tubulin dimers to the microtubule end, where a stabilizing cap forms. Below the cap, tubulin dimers are in GDP-bound state, owing to GTPase activity of alpha-tubulin.</text>
</comment>
<dbReference type="GO" id="GO:0016787">
    <property type="term" value="F:hydrolase activity"/>
    <property type="evidence" value="ECO:0007669"/>
    <property type="project" value="UniProtKB-KW"/>
</dbReference>
<dbReference type="Gene3D" id="1.10.287.600">
    <property type="entry name" value="Helix hairpin bin"/>
    <property type="match status" value="1"/>
</dbReference>
<dbReference type="InterPro" id="IPR023123">
    <property type="entry name" value="Tubulin_C"/>
</dbReference>
<dbReference type="PRINTS" id="PR01161">
    <property type="entry name" value="TUBULIN"/>
</dbReference>
<organism evidence="14">
    <name type="scientific">Oikopleura dioica</name>
    <name type="common">Tunicate</name>
    <dbReference type="NCBI Taxonomy" id="34765"/>
    <lineage>
        <taxon>Eukaryota</taxon>
        <taxon>Metazoa</taxon>
        <taxon>Chordata</taxon>
        <taxon>Tunicata</taxon>
        <taxon>Appendicularia</taxon>
        <taxon>Copelata</taxon>
        <taxon>Oikopleuridae</taxon>
        <taxon>Oikopleura</taxon>
    </lineage>
</organism>
<keyword evidence="8 11" id="KW-0342">GTP-binding</keyword>
<evidence type="ECO:0000256" key="6">
    <source>
        <dbReference type="ARBA" id="ARBA00022741"/>
    </source>
</evidence>
<feature type="region of interest" description="Disordered" evidence="12">
    <location>
        <begin position="1"/>
        <end position="47"/>
    </location>
</feature>
<evidence type="ECO:0000259" key="13">
    <source>
        <dbReference type="SMART" id="SM00864"/>
    </source>
</evidence>
<comment type="subunit">
    <text evidence="11">Dimer of alpha and beta chains. A typical microtubule is a hollow water-filled tube with an outer diameter of 25 nm and an inner diameter of 15 nM. Alpha-beta heterodimers associate head-to-tail to form protofilaments running lengthwise along the microtubule wall with the beta-tubulin subunit facing the microtubule plus end conferring a structural polarity. Microtubules usually have 13 protofilaments but different protofilament numbers can be found in some organisms and specialized cells.</text>
</comment>
<feature type="compositionally biased region" description="Pro residues" evidence="12">
    <location>
        <begin position="18"/>
        <end position="39"/>
    </location>
</feature>
<sequence length="486" mass="54386">MQNRFYKKPKTEIVPKLVTPPPKSPTPPPRSPTPPPRSPGPRERVERSPREILSIHVGQAGIQIGAAAWQLFCYEHGINADATGKAVPRAVIVDLEPNVVDSVKNSIYGSLYNPRMLISDKEDAAGNYARGYYTIGKQVIDPLLDTIQKAKEQCNALQGILVYHSYGGGTGSGLTSLLMERLNESKVPVMNIPIFSSPKYASSCVEPYNSVLYAGSQYHNNISGCSIMMDNQALYKICESYLDVEIPSFYNTNRLVAQVVSMLTAPLRFTDPASANFNNIINSLVPQPRVVNHPTSTTPPQPHLAIFVVVLITTPPHLKNFENQFLTMEKKKSEGPFLTSALVYRGYASRSGIERTIKHLKTEFKISKNGLRFSNWDPSEIKEECPNFFQYMLIHGSLEHLVQSQPPRIPRTYDLQPSDLSVCSVSNRMDIADAFKNLHHKFDLIYAKRAFVHWFCGEGMEEGEFSESRESIAKLEAEYESIRNGS</sequence>
<dbReference type="InterPro" id="IPR002452">
    <property type="entry name" value="Alpha_tubulin"/>
</dbReference>
<gene>
    <name evidence="14" type="ORF">GSOID_T00018492001</name>
</gene>
<evidence type="ECO:0000313" key="14">
    <source>
        <dbReference type="EMBL" id="CBY30615.1"/>
    </source>
</evidence>
<evidence type="ECO:0000256" key="5">
    <source>
        <dbReference type="ARBA" id="ARBA00022701"/>
    </source>
</evidence>
<evidence type="ECO:0000256" key="3">
    <source>
        <dbReference type="ARBA" id="ARBA00009636"/>
    </source>
</evidence>
<name>E4Y4L7_OIKDI</name>
<evidence type="ECO:0000256" key="4">
    <source>
        <dbReference type="ARBA" id="ARBA00022490"/>
    </source>
</evidence>
<dbReference type="SUPFAM" id="SSF55307">
    <property type="entry name" value="Tubulin C-terminal domain-like"/>
    <property type="match status" value="1"/>
</dbReference>
<dbReference type="GO" id="GO:0007017">
    <property type="term" value="P:microtubule-based process"/>
    <property type="evidence" value="ECO:0007669"/>
    <property type="project" value="InterPro"/>
</dbReference>
<dbReference type="Pfam" id="PF00091">
    <property type="entry name" value="Tubulin"/>
    <property type="match status" value="1"/>
</dbReference>
<dbReference type="PANTHER" id="PTHR11588">
    <property type="entry name" value="TUBULIN"/>
    <property type="match status" value="1"/>
</dbReference>
<dbReference type="InterPro" id="IPR003008">
    <property type="entry name" value="Tubulin_FtsZ_GTPase"/>
</dbReference>
<keyword evidence="7" id="KW-0378">Hydrolase</keyword>
<dbReference type="InterPro" id="IPR036525">
    <property type="entry name" value="Tubulin/FtsZ_GTPase_sf"/>
</dbReference>
<feature type="domain" description="Tubulin/FtsZ GTPase" evidence="13">
    <location>
        <begin position="72"/>
        <end position="271"/>
    </location>
</feature>
<keyword evidence="5 11" id="KW-0493">Microtubule</keyword>
<dbReference type="InterPro" id="IPR000217">
    <property type="entry name" value="Tubulin"/>
</dbReference>
<dbReference type="GO" id="GO:0005525">
    <property type="term" value="F:GTP binding"/>
    <property type="evidence" value="ECO:0007669"/>
    <property type="project" value="UniProtKB-UniRule"/>
</dbReference>
<dbReference type="AlphaFoldDB" id="E4Y4L7"/>
<accession>E4Y4L7</accession>
<dbReference type="PRINTS" id="PR01162">
    <property type="entry name" value="ALPHATUBULIN"/>
</dbReference>
<dbReference type="Gene3D" id="3.40.50.1440">
    <property type="entry name" value="Tubulin/FtsZ, GTPase domain"/>
    <property type="match status" value="1"/>
</dbReference>
<evidence type="ECO:0000256" key="2">
    <source>
        <dbReference type="ARBA" id="ARBA00004245"/>
    </source>
</evidence>
<evidence type="ECO:0000256" key="8">
    <source>
        <dbReference type="ARBA" id="ARBA00023134"/>
    </source>
</evidence>
<keyword evidence="4" id="KW-0963">Cytoplasm</keyword>
<comment type="cofactor">
    <cofactor evidence="1">
        <name>Mg(2+)</name>
        <dbReference type="ChEBI" id="CHEBI:18420"/>
    </cofactor>
</comment>
<evidence type="ECO:0000256" key="7">
    <source>
        <dbReference type="ARBA" id="ARBA00022801"/>
    </source>
</evidence>
<dbReference type="GO" id="GO:0005200">
    <property type="term" value="F:structural constituent of cytoskeleton"/>
    <property type="evidence" value="ECO:0007669"/>
    <property type="project" value="InterPro"/>
</dbReference>
<comment type="subcellular location">
    <subcellularLocation>
        <location evidence="2">Cytoplasm</location>
        <location evidence="2">Cytoskeleton</location>
    </subcellularLocation>
</comment>
<protein>
    <recommendedName>
        <fullName evidence="11">Tubulin alpha chain</fullName>
    </recommendedName>
</protein>
<dbReference type="GO" id="GO:0005874">
    <property type="term" value="C:microtubule"/>
    <property type="evidence" value="ECO:0007669"/>
    <property type="project" value="UniProtKB-KW"/>
</dbReference>
<dbReference type="SUPFAM" id="SSF52490">
    <property type="entry name" value="Tubulin nucleotide-binding domain-like"/>
    <property type="match status" value="1"/>
</dbReference>
<dbReference type="SMART" id="SM00864">
    <property type="entry name" value="Tubulin"/>
    <property type="match status" value="1"/>
</dbReference>
<dbReference type="InterPro" id="IPR017975">
    <property type="entry name" value="Tubulin_CS"/>
</dbReference>
<dbReference type="EMBL" id="FN654279">
    <property type="protein sequence ID" value="CBY30615.1"/>
    <property type="molecule type" value="Genomic_DNA"/>
</dbReference>
<evidence type="ECO:0000256" key="9">
    <source>
        <dbReference type="ARBA" id="ARBA00023212"/>
    </source>
</evidence>